<proteinExistence type="inferred from homology"/>
<keyword evidence="9" id="KW-1185">Reference proteome</keyword>
<evidence type="ECO:0000256" key="4">
    <source>
        <dbReference type="ARBA" id="ARBA00023136"/>
    </source>
</evidence>
<keyword evidence="7" id="KW-0997">Cell inner membrane</keyword>
<dbReference type="GO" id="GO:0071555">
    <property type="term" value="P:cell wall organization"/>
    <property type="evidence" value="ECO:0007669"/>
    <property type="project" value="UniProtKB-KW"/>
</dbReference>
<keyword evidence="3 7" id="KW-1133">Transmembrane helix</keyword>
<dbReference type="EC" id="4.2.2.29" evidence="7"/>
<evidence type="ECO:0000313" key="8">
    <source>
        <dbReference type="EMBL" id="BAL99180.1"/>
    </source>
</evidence>
<sequence length="431" mass="48304">MTFREREQQVLYRRTHLAQQQPDWRQQWRGPALLWNLLKIGTLLIVVAVLSGSWIVSSAHLHEQLLAAPRLTAGLLDPTANQFSLDPDTIERQILAFSLRLREEELYIPAGTNPRPRPFTVVPGEAARFIAARLAAQGFITDPDLFNLYLRVTGLERKIEAGNFMLAETMTMPEIAEALQHALFEEALVTIPEGMRSEEIAERLAAANVIEADRFLAAVRNPRTLTIFDRYDFLQSLPPDASLEGFLFPDTYRFPVLAATPEQVIRPFLDNFERRVGSKGLTGGASGLSGRDLITLASIVEREAILADERPIIAGVYLNRLNNKCPEVGGPYLQADPTVQYARGTVGNWWWKPQSIEEYKLVQSPYNTYLYPGLPPGPISNPGLSAIEATRNPARTGYCFFVATGEDGRHVFVQTLAEQQQNLQIYGYNPK</sequence>
<dbReference type="KEGG" id="cap:CLDAP_11410"/>
<keyword evidence="1 7" id="KW-1003">Cell membrane</keyword>
<comment type="function">
    <text evidence="7">Functions as a peptidoglycan terminase that cleaves nascent peptidoglycan strands endolytically to terminate their elongation.</text>
</comment>
<dbReference type="PANTHER" id="PTHR30518">
    <property type="entry name" value="ENDOLYTIC MUREIN TRANSGLYCOSYLASE"/>
    <property type="match status" value="1"/>
</dbReference>
<dbReference type="GO" id="GO:0009252">
    <property type="term" value="P:peptidoglycan biosynthetic process"/>
    <property type="evidence" value="ECO:0007669"/>
    <property type="project" value="UniProtKB-UniRule"/>
</dbReference>
<evidence type="ECO:0000313" key="9">
    <source>
        <dbReference type="Proteomes" id="UP000007880"/>
    </source>
</evidence>
<dbReference type="STRING" id="926550.CLDAP_11410"/>
<comment type="catalytic activity">
    <reaction evidence="7">
        <text>a peptidoglycan chain = a peptidoglycan chain with N-acetyl-1,6-anhydromuramyl-[peptide] at the reducing end + a peptidoglycan chain with N-acetylglucosamine at the non-reducing end.</text>
        <dbReference type="EC" id="4.2.2.29"/>
    </reaction>
</comment>
<evidence type="ECO:0000256" key="2">
    <source>
        <dbReference type="ARBA" id="ARBA00022692"/>
    </source>
</evidence>
<feature type="transmembrane region" description="Helical" evidence="7">
    <location>
        <begin position="33"/>
        <end position="56"/>
    </location>
</feature>
<dbReference type="NCBIfam" id="TIGR00247">
    <property type="entry name" value="endolytic transglycosylase MltG"/>
    <property type="match status" value="1"/>
</dbReference>
<dbReference type="GO" id="GO:0008932">
    <property type="term" value="F:lytic endotransglycosylase activity"/>
    <property type="evidence" value="ECO:0007669"/>
    <property type="project" value="UniProtKB-UniRule"/>
</dbReference>
<feature type="site" description="Important for catalytic activity" evidence="7">
    <location>
        <position position="303"/>
    </location>
</feature>
<evidence type="ECO:0000256" key="3">
    <source>
        <dbReference type="ARBA" id="ARBA00022989"/>
    </source>
</evidence>
<evidence type="ECO:0000256" key="5">
    <source>
        <dbReference type="ARBA" id="ARBA00023239"/>
    </source>
</evidence>
<keyword evidence="4 7" id="KW-0472">Membrane</keyword>
<keyword evidence="5 7" id="KW-0456">Lyase</keyword>
<dbReference type="CDD" id="cd08010">
    <property type="entry name" value="MltG_like"/>
    <property type="match status" value="1"/>
</dbReference>
<dbReference type="HOGENOM" id="CLU_025574_2_2_0"/>
<comment type="similarity">
    <text evidence="7">Belongs to the transglycosylase MltG family.</text>
</comment>
<dbReference type="AlphaFoldDB" id="I0I1P3"/>
<dbReference type="Pfam" id="PF02618">
    <property type="entry name" value="YceG"/>
    <property type="match status" value="1"/>
</dbReference>
<dbReference type="PANTHER" id="PTHR30518:SF2">
    <property type="entry name" value="ENDOLYTIC MUREIN TRANSGLYCOSYLASE"/>
    <property type="match status" value="1"/>
</dbReference>
<reference evidence="8 9" key="1">
    <citation type="submission" date="2012-02" db="EMBL/GenBank/DDBJ databases">
        <title>Complete genome sequence of Caldilinea aerophila DSM 14535 (= NBRC 102666).</title>
        <authorList>
            <person name="Oguchi A."/>
            <person name="Hosoyama A."/>
            <person name="Sekine M."/>
            <person name="Fukai R."/>
            <person name="Kato Y."/>
            <person name="Nakamura S."/>
            <person name="Hanada S."/>
            <person name="Yamazaki S."/>
            <person name="Fujita N."/>
        </authorList>
    </citation>
    <scope>NUCLEOTIDE SEQUENCE [LARGE SCALE GENOMIC DNA]</scope>
    <source>
        <strain evidence="9">DSM 14535 / JCM 11387 / NBRC 104270 / STL-6-O1</strain>
    </source>
</reference>
<evidence type="ECO:0000256" key="6">
    <source>
        <dbReference type="ARBA" id="ARBA00023316"/>
    </source>
</evidence>
<accession>I0I1P3</accession>
<protein>
    <recommendedName>
        <fullName evidence="7">Endolytic murein transglycosylase</fullName>
        <ecNumber evidence="7">4.2.2.29</ecNumber>
    </recommendedName>
    <alternativeName>
        <fullName evidence="7">Peptidoglycan lytic transglycosylase</fullName>
    </alternativeName>
    <alternativeName>
        <fullName evidence="7">Peptidoglycan polymerization terminase</fullName>
    </alternativeName>
</protein>
<dbReference type="RefSeq" id="WP_014432421.1">
    <property type="nucleotide sequence ID" value="NC_017079.1"/>
</dbReference>
<dbReference type="EMBL" id="AP012337">
    <property type="protein sequence ID" value="BAL99180.1"/>
    <property type="molecule type" value="Genomic_DNA"/>
</dbReference>
<name>I0I1P3_CALAS</name>
<dbReference type="PATRIC" id="fig|926550.5.peg.1206"/>
<keyword evidence="6 7" id="KW-0961">Cell wall biogenesis/degradation</keyword>
<gene>
    <name evidence="7" type="primary">mltG</name>
    <name evidence="8" type="ordered locus">CLDAP_11410</name>
</gene>
<dbReference type="GO" id="GO:0005886">
    <property type="term" value="C:plasma membrane"/>
    <property type="evidence" value="ECO:0007669"/>
    <property type="project" value="UniProtKB-SubCell"/>
</dbReference>
<dbReference type="Proteomes" id="UP000007880">
    <property type="component" value="Chromosome"/>
</dbReference>
<dbReference type="OrthoDB" id="9814591at2"/>
<evidence type="ECO:0000256" key="7">
    <source>
        <dbReference type="HAMAP-Rule" id="MF_02065"/>
    </source>
</evidence>
<evidence type="ECO:0000256" key="1">
    <source>
        <dbReference type="ARBA" id="ARBA00022475"/>
    </source>
</evidence>
<keyword evidence="2 7" id="KW-0812">Transmembrane</keyword>
<comment type="subcellular location">
    <subcellularLocation>
        <location evidence="7">Cell inner membrane</location>
        <topology evidence="7">Single-pass membrane protein</topology>
    </subcellularLocation>
</comment>
<dbReference type="InterPro" id="IPR003770">
    <property type="entry name" value="MLTG-like"/>
</dbReference>
<dbReference type="HAMAP" id="MF_02065">
    <property type="entry name" value="MltG"/>
    <property type="match status" value="1"/>
</dbReference>
<dbReference type="Gene3D" id="3.30.1490.480">
    <property type="entry name" value="Endolytic murein transglycosylase"/>
    <property type="match status" value="1"/>
</dbReference>
<dbReference type="Gene3D" id="3.30.160.60">
    <property type="entry name" value="Classic Zinc Finger"/>
    <property type="match status" value="1"/>
</dbReference>
<dbReference type="eggNOG" id="COG1559">
    <property type="taxonomic scope" value="Bacteria"/>
</dbReference>
<organism evidence="8 9">
    <name type="scientific">Caldilinea aerophila (strain DSM 14535 / JCM 11387 / NBRC 104270 / STL-6-O1)</name>
    <dbReference type="NCBI Taxonomy" id="926550"/>
    <lineage>
        <taxon>Bacteria</taxon>
        <taxon>Bacillati</taxon>
        <taxon>Chloroflexota</taxon>
        <taxon>Caldilineae</taxon>
        <taxon>Caldilineales</taxon>
        <taxon>Caldilineaceae</taxon>
        <taxon>Caldilinea</taxon>
    </lineage>
</organism>